<sequence length="222" mass="25391">MIEVANLTTAYKKKKVLDDVSIMIDKEEKCALIGRNGAGKSTFIHSLLNLLPITNGKILINGIDHKRNEWKKHVAYLPEKFQLYPHLTGEENLRFFASLNTSKIDEKRIEEILKLVHLWEARNVKSKQYSKGMLQRLGLGIMLYYDAKILILDEPTSGLDPMGRADILSILRSLHDKTILLSSHHLDEVKQLCTHIAYLENGKITKYSIAEFESIFMGEGKR</sequence>
<dbReference type="PANTHER" id="PTHR42939:SF1">
    <property type="entry name" value="ABC TRANSPORTER ATP-BINDING PROTEIN ALBC-RELATED"/>
    <property type="match status" value="1"/>
</dbReference>
<dbReference type="CDD" id="cd03230">
    <property type="entry name" value="ABC_DR_subfamily_A"/>
    <property type="match status" value="1"/>
</dbReference>
<proteinExistence type="predicted"/>
<dbReference type="SMART" id="SM00382">
    <property type="entry name" value="AAA"/>
    <property type="match status" value="1"/>
</dbReference>
<evidence type="ECO:0000259" key="4">
    <source>
        <dbReference type="PROSITE" id="PS50893"/>
    </source>
</evidence>
<dbReference type="InterPro" id="IPR051782">
    <property type="entry name" value="ABC_Transporter_VariousFunc"/>
</dbReference>
<name>A0A150N5W5_9BACL</name>
<dbReference type="PANTHER" id="PTHR42939">
    <property type="entry name" value="ABC TRANSPORTER ATP-BINDING PROTEIN ALBC-RELATED"/>
    <property type="match status" value="1"/>
</dbReference>
<evidence type="ECO:0000256" key="2">
    <source>
        <dbReference type="ARBA" id="ARBA00022741"/>
    </source>
</evidence>
<dbReference type="InterPro" id="IPR027417">
    <property type="entry name" value="P-loop_NTPase"/>
</dbReference>
<evidence type="ECO:0000313" key="5">
    <source>
        <dbReference type="EMBL" id="KYD32036.1"/>
    </source>
</evidence>
<keyword evidence="3" id="KW-0067">ATP-binding</keyword>
<dbReference type="EMBL" id="LQYW01000025">
    <property type="protein sequence ID" value="KYD32036.1"/>
    <property type="molecule type" value="Genomic_DNA"/>
</dbReference>
<organism evidence="5 6">
    <name type="scientific">Parageobacillus toebii</name>
    <dbReference type="NCBI Taxonomy" id="153151"/>
    <lineage>
        <taxon>Bacteria</taxon>
        <taxon>Bacillati</taxon>
        <taxon>Bacillota</taxon>
        <taxon>Bacilli</taxon>
        <taxon>Bacillales</taxon>
        <taxon>Anoxybacillaceae</taxon>
        <taxon>Parageobacillus</taxon>
    </lineage>
</organism>
<dbReference type="Proteomes" id="UP000075324">
    <property type="component" value="Unassembled WGS sequence"/>
</dbReference>
<gene>
    <name evidence="5" type="ORF">B4110_1669</name>
</gene>
<dbReference type="Pfam" id="PF00005">
    <property type="entry name" value="ABC_tran"/>
    <property type="match status" value="1"/>
</dbReference>
<keyword evidence="1" id="KW-0813">Transport</keyword>
<dbReference type="Gene3D" id="3.40.50.300">
    <property type="entry name" value="P-loop containing nucleotide triphosphate hydrolases"/>
    <property type="match status" value="1"/>
</dbReference>
<dbReference type="GO" id="GO:0016887">
    <property type="term" value="F:ATP hydrolysis activity"/>
    <property type="evidence" value="ECO:0007669"/>
    <property type="project" value="InterPro"/>
</dbReference>
<dbReference type="PROSITE" id="PS00211">
    <property type="entry name" value="ABC_TRANSPORTER_1"/>
    <property type="match status" value="1"/>
</dbReference>
<dbReference type="PATRIC" id="fig|153151.4.peg.1227"/>
<protein>
    <recommendedName>
        <fullName evidence="4">ABC transporter domain-containing protein</fullName>
    </recommendedName>
</protein>
<accession>A0A150N5W5</accession>
<dbReference type="RefSeq" id="WP_062677523.1">
    <property type="nucleotide sequence ID" value="NZ_LQYW01000025.1"/>
</dbReference>
<dbReference type="AlphaFoldDB" id="A0A150N5W5"/>
<dbReference type="InterPro" id="IPR017871">
    <property type="entry name" value="ABC_transporter-like_CS"/>
</dbReference>
<feature type="domain" description="ABC transporter" evidence="4">
    <location>
        <begin position="2"/>
        <end position="217"/>
    </location>
</feature>
<keyword evidence="2" id="KW-0547">Nucleotide-binding</keyword>
<evidence type="ECO:0000256" key="3">
    <source>
        <dbReference type="ARBA" id="ARBA00022840"/>
    </source>
</evidence>
<evidence type="ECO:0000256" key="1">
    <source>
        <dbReference type="ARBA" id="ARBA00022448"/>
    </source>
</evidence>
<evidence type="ECO:0000313" key="6">
    <source>
        <dbReference type="Proteomes" id="UP000075324"/>
    </source>
</evidence>
<dbReference type="GO" id="GO:0005524">
    <property type="term" value="F:ATP binding"/>
    <property type="evidence" value="ECO:0007669"/>
    <property type="project" value="UniProtKB-KW"/>
</dbReference>
<reference evidence="5 6" key="1">
    <citation type="submission" date="2016-01" db="EMBL/GenBank/DDBJ databases">
        <title>Draft Genome Sequences of Seven Thermophilic Sporeformers Isolated from Foods.</title>
        <authorList>
            <person name="Berendsen E.M."/>
            <person name="Wells-Bennik M.H."/>
            <person name="Krawcyk A.O."/>
            <person name="De Jong A."/>
            <person name="Holsappel S."/>
            <person name="Eijlander R.T."/>
            <person name="Kuipers O.P."/>
        </authorList>
    </citation>
    <scope>NUCLEOTIDE SEQUENCE [LARGE SCALE GENOMIC DNA]</scope>
    <source>
        <strain evidence="5 6">B4110</strain>
    </source>
</reference>
<dbReference type="PROSITE" id="PS50893">
    <property type="entry name" value="ABC_TRANSPORTER_2"/>
    <property type="match status" value="1"/>
</dbReference>
<dbReference type="SUPFAM" id="SSF52540">
    <property type="entry name" value="P-loop containing nucleoside triphosphate hydrolases"/>
    <property type="match status" value="1"/>
</dbReference>
<dbReference type="InterPro" id="IPR003439">
    <property type="entry name" value="ABC_transporter-like_ATP-bd"/>
</dbReference>
<dbReference type="InterPro" id="IPR003593">
    <property type="entry name" value="AAA+_ATPase"/>
</dbReference>
<comment type="caution">
    <text evidence="5">The sequence shown here is derived from an EMBL/GenBank/DDBJ whole genome shotgun (WGS) entry which is preliminary data.</text>
</comment>